<organism evidence="7 8">
    <name type="scientific">Cercospora kikuchii</name>
    <dbReference type="NCBI Taxonomy" id="84275"/>
    <lineage>
        <taxon>Eukaryota</taxon>
        <taxon>Fungi</taxon>
        <taxon>Dikarya</taxon>
        <taxon>Ascomycota</taxon>
        <taxon>Pezizomycotina</taxon>
        <taxon>Dothideomycetes</taxon>
        <taxon>Dothideomycetidae</taxon>
        <taxon>Mycosphaerellales</taxon>
        <taxon>Mycosphaerellaceae</taxon>
        <taxon>Cercospora</taxon>
    </lineage>
</organism>
<keyword evidence="4" id="KW-0812">Transmembrane</keyword>
<dbReference type="PANTHER" id="PTHR47966">
    <property type="entry name" value="BETA-SITE APP-CLEAVING ENZYME, ISOFORM A-RELATED"/>
    <property type="match status" value="1"/>
</dbReference>
<dbReference type="AlphaFoldDB" id="A0A9P3CEI1"/>
<dbReference type="PROSITE" id="PS51767">
    <property type="entry name" value="PEPTIDASE_A1"/>
    <property type="match status" value="1"/>
</dbReference>
<evidence type="ECO:0000256" key="2">
    <source>
        <dbReference type="PIRSR" id="PIRSR601461-2"/>
    </source>
</evidence>
<keyword evidence="5" id="KW-0732">Signal</keyword>
<protein>
    <recommendedName>
        <fullName evidence="6">Peptidase A1 domain-containing protein</fullName>
    </recommendedName>
</protein>
<dbReference type="GO" id="GO:0004190">
    <property type="term" value="F:aspartic-type endopeptidase activity"/>
    <property type="evidence" value="ECO:0007669"/>
    <property type="project" value="InterPro"/>
</dbReference>
<dbReference type="EMBL" id="BOLY01000002">
    <property type="protein sequence ID" value="GIZ38930.1"/>
    <property type="molecule type" value="Genomic_DNA"/>
</dbReference>
<dbReference type="InterPro" id="IPR033121">
    <property type="entry name" value="PEPTIDASE_A1"/>
</dbReference>
<feature type="chain" id="PRO_5040245292" description="Peptidase A1 domain-containing protein" evidence="5">
    <location>
        <begin position="21"/>
        <end position="554"/>
    </location>
</feature>
<dbReference type="Pfam" id="PF00026">
    <property type="entry name" value="Asp"/>
    <property type="match status" value="1"/>
</dbReference>
<evidence type="ECO:0000259" key="6">
    <source>
        <dbReference type="PROSITE" id="PS51767"/>
    </source>
</evidence>
<feature type="transmembrane region" description="Helical" evidence="4">
    <location>
        <begin position="490"/>
        <end position="513"/>
    </location>
</feature>
<evidence type="ECO:0000256" key="1">
    <source>
        <dbReference type="ARBA" id="ARBA00007447"/>
    </source>
</evidence>
<feature type="signal peptide" evidence="5">
    <location>
        <begin position="1"/>
        <end position="20"/>
    </location>
</feature>
<dbReference type="RefSeq" id="XP_044653417.1">
    <property type="nucleotide sequence ID" value="XM_044797482.1"/>
</dbReference>
<dbReference type="GeneID" id="68287903"/>
<feature type="domain" description="Peptidase A1" evidence="6">
    <location>
        <begin position="64"/>
        <end position="429"/>
    </location>
</feature>
<feature type="disulfide bond" evidence="2">
    <location>
        <begin position="340"/>
        <end position="388"/>
    </location>
</feature>
<comment type="similarity">
    <text evidence="1">Belongs to the peptidase A1 family.</text>
</comment>
<evidence type="ECO:0000313" key="7">
    <source>
        <dbReference type="EMBL" id="GIZ38930.1"/>
    </source>
</evidence>
<accession>A0A9P3CEI1</accession>
<feature type="compositionally biased region" description="Low complexity" evidence="3">
    <location>
        <begin position="462"/>
        <end position="477"/>
    </location>
</feature>
<keyword evidence="2" id="KW-1015">Disulfide bond</keyword>
<dbReference type="GO" id="GO:0006508">
    <property type="term" value="P:proteolysis"/>
    <property type="evidence" value="ECO:0007669"/>
    <property type="project" value="InterPro"/>
</dbReference>
<dbReference type="Proteomes" id="UP000825890">
    <property type="component" value="Unassembled WGS sequence"/>
</dbReference>
<keyword evidence="4" id="KW-0472">Membrane</keyword>
<evidence type="ECO:0000256" key="5">
    <source>
        <dbReference type="SAM" id="SignalP"/>
    </source>
</evidence>
<keyword evidence="8" id="KW-1185">Reference proteome</keyword>
<dbReference type="InterPro" id="IPR001461">
    <property type="entry name" value="Aspartic_peptidase_A1"/>
</dbReference>
<dbReference type="PRINTS" id="PR00792">
    <property type="entry name" value="PEPSIN"/>
</dbReference>
<gene>
    <name evidence="7" type="ORF">CKM354_000232800</name>
</gene>
<sequence>MLPFSTFYLWLALGVRLALCVLELPVFSEHAVSHSKLQLRPRQLKAFFEEQVAFETLEFAYGGYYIDVTIGSPPQEQRLYLSTGSSDLHVNSAEALACQRDTTLGPCDGGTFNASASTTYKEVEAAPAFNLTYSDGRYAVGPFGNDVLRIGSLVLEDVQFGIGDQVDGDGLNNIAMMGLGYATWQRTSVDDLRSPYQSVLGLMVREKIAASRLFSITLGRRGSPGSVVFGGIDSTRYTGPLVTINLINRTEPYYSPGGKVSTAIREYITTITQAEFTTGNETSTLWSSGSDSVAAWLVDDPAIPVIPELNTDLTWLPAGYYDEYIAPRFPFVDSDGACLCDYADTNDKLILTFGDKVKITVAVEDLIKPATNSTSNEPTRYANGTAKCFFTIRGGSKSKSGNTWTYLGKAITSNMYMVFDQDNDQISIAQAALDVAENSNIIPVEAGPGGVAKALAGLNISSTPPSGAPGPSVTSTPAPDPPGPTNNTGAIAGGVVGGVGGLALIGGAAYFLMRRRKTKKQPMSEIQNDFGQDFEGTYVQQPKNPRYNGDPTLE</sequence>
<comment type="caution">
    <text evidence="7">The sequence shown here is derived from an EMBL/GenBank/DDBJ whole genome shotgun (WGS) entry which is preliminary data.</text>
</comment>
<evidence type="ECO:0000313" key="8">
    <source>
        <dbReference type="Proteomes" id="UP000825890"/>
    </source>
</evidence>
<feature type="region of interest" description="Disordered" evidence="3">
    <location>
        <begin position="518"/>
        <end position="554"/>
    </location>
</feature>
<dbReference type="SUPFAM" id="SSF50630">
    <property type="entry name" value="Acid proteases"/>
    <property type="match status" value="1"/>
</dbReference>
<name>A0A9P3CEI1_9PEZI</name>
<dbReference type="OrthoDB" id="771136at2759"/>
<feature type="region of interest" description="Disordered" evidence="3">
    <location>
        <begin position="462"/>
        <end position="489"/>
    </location>
</feature>
<dbReference type="InterPro" id="IPR021109">
    <property type="entry name" value="Peptidase_aspartic_dom_sf"/>
</dbReference>
<evidence type="ECO:0000256" key="3">
    <source>
        <dbReference type="SAM" id="MobiDB-lite"/>
    </source>
</evidence>
<evidence type="ECO:0000256" key="4">
    <source>
        <dbReference type="SAM" id="Phobius"/>
    </source>
</evidence>
<dbReference type="Gene3D" id="2.40.70.10">
    <property type="entry name" value="Acid Proteases"/>
    <property type="match status" value="2"/>
</dbReference>
<proteinExistence type="inferred from homology"/>
<keyword evidence="4" id="KW-1133">Transmembrane helix</keyword>
<reference evidence="7 8" key="1">
    <citation type="submission" date="2021-01" db="EMBL/GenBank/DDBJ databases">
        <title>Cercospora kikuchii MAFF 305040 whole genome shotgun sequence.</title>
        <authorList>
            <person name="Kashiwa T."/>
            <person name="Suzuki T."/>
        </authorList>
    </citation>
    <scope>NUCLEOTIDE SEQUENCE [LARGE SCALE GENOMIC DNA]</scope>
    <source>
        <strain evidence="7 8">MAFF 305040</strain>
    </source>
</reference>
<dbReference type="PANTHER" id="PTHR47966:SF65">
    <property type="entry name" value="ASPARTIC-TYPE ENDOPEPTIDASE"/>
    <property type="match status" value="1"/>
</dbReference>